<accession>A0ABD0V7V6</accession>
<reference evidence="1 2" key="1">
    <citation type="journal article" date="2024" name="Plant Biotechnol. J.">
        <title>Dendrobium thyrsiflorum genome and its molecular insights into genes involved in important horticultural traits.</title>
        <authorList>
            <person name="Chen B."/>
            <person name="Wang J.Y."/>
            <person name="Zheng P.J."/>
            <person name="Li K.L."/>
            <person name="Liang Y.M."/>
            <person name="Chen X.F."/>
            <person name="Zhang C."/>
            <person name="Zhao X."/>
            <person name="He X."/>
            <person name="Zhang G.Q."/>
            <person name="Liu Z.J."/>
            <person name="Xu Q."/>
        </authorList>
    </citation>
    <scope>NUCLEOTIDE SEQUENCE [LARGE SCALE GENOMIC DNA]</scope>
    <source>
        <strain evidence="1">GZMU011</strain>
    </source>
</reference>
<comment type="caution">
    <text evidence="1">The sequence shown here is derived from an EMBL/GenBank/DDBJ whole genome shotgun (WGS) entry which is preliminary data.</text>
</comment>
<keyword evidence="2" id="KW-1185">Reference proteome</keyword>
<dbReference type="AlphaFoldDB" id="A0ABD0V7V6"/>
<dbReference type="Proteomes" id="UP001552299">
    <property type="component" value="Unassembled WGS sequence"/>
</dbReference>
<sequence>MFKYKGIIIEGDNSNIIKVLQKADSAITANLVDHLVFVISITSFLILADLCANYALFSSFIWEDVSVNKVPPYFMSLLKEESSSFGKLNRRIYVDHKENNIITVTLENNYNKLKQFWWQENAGTLNQNLDWRKE</sequence>
<evidence type="ECO:0000313" key="1">
    <source>
        <dbReference type="EMBL" id="KAL0921319.1"/>
    </source>
</evidence>
<name>A0ABD0V7V6_DENTH</name>
<evidence type="ECO:0000313" key="2">
    <source>
        <dbReference type="Proteomes" id="UP001552299"/>
    </source>
</evidence>
<dbReference type="EMBL" id="JANQDX010000007">
    <property type="protein sequence ID" value="KAL0921319.1"/>
    <property type="molecule type" value="Genomic_DNA"/>
</dbReference>
<protein>
    <submittedName>
        <fullName evidence="1">Uncharacterized protein</fullName>
    </submittedName>
</protein>
<gene>
    <name evidence="1" type="ORF">M5K25_008380</name>
</gene>
<organism evidence="1 2">
    <name type="scientific">Dendrobium thyrsiflorum</name>
    <name type="common">Pinecone-like raceme dendrobium</name>
    <name type="synonym">Orchid</name>
    <dbReference type="NCBI Taxonomy" id="117978"/>
    <lineage>
        <taxon>Eukaryota</taxon>
        <taxon>Viridiplantae</taxon>
        <taxon>Streptophyta</taxon>
        <taxon>Embryophyta</taxon>
        <taxon>Tracheophyta</taxon>
        <taxon>Spermatophyta</taxon>
        <taxon>Magnoliopsida</taxon>
        <taxon>Liliopsida</taxon>
        <taxon>Asparagales</taxon>
        <taxon>Orchidaceae</taxon>
        <taxon>Epidendroideae</taxon>
        <taxon>Malaxideae</taxon>
        <taxon>Dendrobiinae</taxon>
        <taxon>Dendrobium</taxon>
    </lineage>
</organism>
<proteinExistence type="predicted"/>